<protein>
    <submittedName>
        <fullName evidence="2">Uncharacterized protein</fullName>
    </submittedName>
</protein>
<dbReference type="Proteomes" id="UP001190700">
    <property type="component" value="Unassembled WGS sequence"/>
</dbReference>
<proteinExistence type="predicted"/>
<feature type="compositionally biased region" description="Basic and acidic residues" evidence="1">
    <location>
        <begin position="201"/>
        <end position="214"/>
    </location>
</feature>
<gene>
    <name evidence="2" type="ORF">CYMTET_3448</name>
</gene>
<name>A0AAE0H3A0_9CHLO</name>
<evidence type="ECO:0000256" key="1">
    <source>
        <dbReference type="SAM" id="MobiDB-lite"/>
    </source>
</evidence>
<feature type="region of interest" description="Disordered" evidence="1">
    <location>
        <begin position="168"/>
        <end position="244"/>
    </location>
</feature>
<reference evidence="2 3" key="1">
    <citation type="journal article" date="2015" name="Genome Biol. Evol.">
        <title>Comparative Genomics of a Bacterivorous Green Alga Reveals Evolutionary Causalities and Consequences of Phago-Mixotrophic Mode of Nutrition.</title>
        <authorList>
            <person name="Burns J.A."/>
            <person name="Paasch A."/>
            <person name="Narechania A."/>
            <person name="Kim E."/>
        </authorList>
    </citation>
    <scope>NUCLEOTIDE SEQUENCE [LARGE SCALE GENOMIC DNA]</scope>
    <source>
        <strain evidence="2 3">PLY_AMNH</strain>
    </source>
</reference>
<evidence type="ECO:0000313" key="3">
    <source>
        <dbReference type="Proteomes" id="UP001190700"/>
    </source>
</evidence>
<feature type="compositionally biased region" description="Acidic residues" evidence="1">
    <location>
        <begin position="168"/>
        <end position="177"/>
    </location>
</feature>
<evidence type="ECO:0000313" key="2">
    <source>
        <dbReference type="EMBL" id="KAK3289092.1"/>
    </source>
</evidence>
<comment type="caution">
    <text evidence="2">The sequence shown here is derived from an EMBL/GenBank/DDBJ whole genome shotgun (WGS) entry which is preliminary data.</text>
</comment>
<sequence length="293" mass="31239">MGAFTSKDATASSIFDLVDIDKEVHPVFNDLLLRALVYLTSPHSPARSSDPEPLVAQFSECLKAIEASGAGALEDKHAKRQLLSSLDADFYREVITPLRLDTEVDKVSIEEIYAHVCEVWWCANPNGLKNSFNPATPLSVAYTSGSEASEGEEVGEVVGEMVGEVIGEEEEEEEEEGGGGGGDWSKYPVGKAASVGSLHQAENRDCPSRPEWQRPTRKANWGIREKEGTEGEGDGQQEAAEAAGAMAEGGLTEAAEAAGAMAVAGAIAVEDSEGHNYKGKSSSHQYHYLPIGQ</sequence>
<keyword evidence="3" id="KW-1185">Reference proteome</keyword>
<dbReference type="EMBL" id="LGRX02000235">
    <property type="protein sequence ID" value="KAK3289092.1"/>
    <property type="molecule type" value="Genomic_DNA"/>
</dbReference>
<organism evidence="2 3">
    <name type="scientific">Cymbomonas tetramitiformis</name>
    <dbReference type="NCBI Taxonomy" id="36881"/>
    <lineage>
        <taxon>Eukaryota</taxon>
        <taxon>Viridiplantae</taxon>
        <taxon>Chlorophyta</taxon>
        <taxon>Pyramimonadophyceae</taxon>
        <taxon>Pyramimonadales</taxon>
        <taxon>Pyramimonadaceae</taxon>
        <taxon>Cymbomonas</taxon>
    </lineage>
</organism>
<feature type="region of interest" description="Disordered" evidence="1">
    <location>
        <begin position="274"/>
        <end position="293"/>
    </location>
</feature>
<accession>A0AAE0H3A0</accession>
<dbReference type="AlphaFoldDB" id="A0AAE0H3A0"/>